<proteinExistence type="predicted"/>
<feature type="region of interest" description="Disordered" evidence="1">
    <location>
        <begin position="1"/>
        <end position="66"/>
    </location>
</feature>
<evidence type="ECO:0000313" key="2">
    <source>
        <dbReference type="EMBL" id="EDU51025.1"/>
    </source>
</evidence>
<gene>
    <name evidence="2" type="ORF">PTRG_08106</name>
</gene>
<dbReference type="InParanoid" id="B2WDP7"/>
<accession>B2WDP7</accession>
<evidence type="ECO:0000256" key="1">
    <source>
        <dbReference type="SAM" id="MobiDB-lite"/>
    </source>
</evidence>
<sequence length="66" mass="6674">MSAGSQVELSASGYGATGQGTPICEEGAVGTDSKSDLLLGHNSGRNIRQPGRSTRLSRQEAGAAAR</sequence>
<dbReference type="EMBL" id="DS231622">
    <property type="protein sequence ID" value="EDU51025.1"/>
    <property type="molecule type" value="Genomic_DNA"/>
</dbReference>
<dbReference type="HOGENOM" id="CLU_2832422_0_0_1"/>
<dbReference type="AlphaFoldDB" id="B2WDP7"/>
<dbReference type="Proteomes" id="UP000001471">
    <property type="component" value="Unassembled WGS sequence"/>
</dbReference>
<organism evidence="2 3">
    <name type="scientific">Pyrenophora tritici-repentis (strain Pt-1C-BFP)</name>
    <name type="common">Wheat tan spot fungus</name>
    <name type="synonym">Drechslera tritici-repentis</name>
    <dbReference type="NCBI Taxonomy" id="426418"/>
    <lineage>
        <taxon>Eukaryota</taxon>
        <taxon>Fungi</taxon>
        <taxon>Dikarya</taxon>
        <taxon>Ascomycota</taxon>
        <taxon>Pezizomycotina</taxon>
        <taxon>Dothideomycetes</taxon>
        <taxon>Pleosporomycetidae</taxon>
        <taxon>Pleosporales</taxon>
        <taxon>Pleosporineae</taxon>
        <taxon>Pleosporaceae</taxon>
        <taxon>Pyrenophora</taxon>
    </lineage>
</organism>
<reference evidence="3" key="1">
    <citation type="journal article" date="2013" name="G3 (Bethesda)">
        <title>Comparative genomics of a plant-pathogenic fungus, Pyrenophora tritici-repentis, reveals transduplication and the impact of repeat elements on pathogenicity and population divergence.</title>
        <authorList>
            <person name="Manning V.A."/>
            <person name="Pandelova I."/>
            <person name="Dhillon B."/>
            <person name="Wilhelm L.J."/>
            <person name="Goodwin S.B."/>
            <person name="Berlin A.M."/>
            <person name="Figueroa M."/>
            <person name="Freitag M."/>
            <person name="Hane J.K."/>
            <person name="Henrissat B."/>
            <person name="Holman W.H."/>
            <person name="Kodira C.D."/>
            <person name="Martin J."/>
            <person name="Oliver R.P."/>
            <person name="Robbertse B."/>
            <person name="Schackwitz W."/>
            <person name="Schwartz D.C."/>
            <person name="Spatafora J.W."/>
            <person name="Turgeon B.G."/>
            <person name="Yandava C."/>
            <person name="Young S."/>
            <person name="Zhou S."/>
            <person name="Zeng Q."/>
            <person name="Grigoriev I.V."/>
            <person name="Ma L.-J."/>
            <person name="Ciuffetti L.M."/>
        </authorList>
    </citation>
    <scope>NUCLEOTIDE SEQUENCE [LARGE SCALE GENOMIC DNA]</scope>
    <source>
        <strain evidence="3">Pt-1C-BFP</strain>
    </source>
</reference>
<name>B2WDP7_PYRTR</name>
<protein>
    <submittedName>
        <fullName evidence="2">Uncharacterized protein</fullName>
    </submittedName>
</protein>
<evidence type="ECO:0000313" key="3">
    <source>
        <dbReference type="Proteomes" id="UP000001471"/>
    </source>
</evidence>
<feature type="compositionally biased region" description="Polar residues" evidence="1">
    <location>
        <begin position="43"/>
        <end position="56"/>
    </location>
</feature>